<dbReference type="GO" id="GO:0097272">
    <property type="term" value="P:ammonium homeostasis"/>
    <property type="evidence" value="ECO:0007669"/>
    <property type="project" value="TreeGrafter"/>
</dbReference>
<accession>A0A9D4MZ55</accession>
<evidence type="ECO:0000259" key="10">
    <source>
        <dbReference type="Pfam" id="PF00909"/>
    </source>
</evidence>
<feature type="transmembrane region" description="Helical" evidence="8">
    <location>
        <begin position="189"/>
        <end position="211"/>
    </location>
</feature>
<dbReference type="InterPro" id="IPR001905">
    <property type="entry name" value="Ammonium_transpt"/>
</dbReference>
<keyword evidence="4 8" id="KW-0812">Transmembrane</keyword>
<evidence type="ECO:0000256" key="4">
    <source>
        <dbReference type="ARBA" id="ARBA00022692"/>
    </source>
</evidence>
<evidence type="ECO:0000256" key="3">
    <source>
        <dbReference type="ARBA" id="ARBA00022448"/>
    </source>
</evidence>
<dbReference type="PANTHER" id="PTHR11730:SF6">
    <property type="entry name" value="AMMONIUM TRANSPORTER"/>
    <property type="match status" value="1"/>
</dbReference>
<feature type="transmembrane region" description="Helical" evidence="8">
    <location>
        <begin position="328"/>
        <end position="348"/>
    </location>
</feature>
<feature type="transmembrane region" description="Helical" evidence="8">
    <location>
        <begin position="355"/>
        <end position="373"/>
    </location>
</feature>
<dbReference type="InterPro" id="IPR024041">
    <property type="entry name" value="NH4_transpt_AmtB-like_dom"/>
</dbReference>
<dbReference type="NCBIfam" id="TIGR00836">
    <property type="entry name" value="amt"/>
    <property type="match status" value="1"/>
</dbReference>
<evidence type="ECO:0000256" key="2">
    <source>
        <dbReference type="ARBA" id="ARBA00005887"/>
    </source>
</evidence>
<feature type="transmembrane region" description="Helical" evidence="8">
    <location>
        <begin position="145"/>
        <end position="169"/>
    </location>
</feature>
<sequence length="537" mass="58156">MDNSTLSTMDNDNSSMPNSTMTESGMTLETLATNLDQFFLIIMGMCVIFMQGGFAFLEAGAVRSKNVTNILMKNVLDLFICGVAYWLFGYAFAYGKGNTFIGYTHFASHNLPVTEYANLFYQFTFAATASTIISGAVAERCDFIAFLIYSFGITSFIYPVVTHWVWAGGFLSAGMDYGGSIGVVGFRDFAGSGVVHLLGGTAAFVGASIIGPRLGRFDKETKTVLTIRGHSVPIAALGGFILFFGFLAFNGGSQLSITKPGDGAAISIAVVNTVISGSFAACSSMFVNRLPKVGNKRWSLLIIINGALCGMVAVCSGCNLYYPWGAAAIGTIAGIVFHFYSWLVRWMLVDDPLDAVAVHFGGGSWGVMALAFFNNQDGILFNWDQKSGMVFCWQLAGLATICAWSAITMGIIFGTLRLLKILRVPRDVELRGLDIPKHAEPAYPVEAYGHGHVEKLMQILDTSGPFIVTQVYERQGKNGNVNYGFNHISDKGLYESPEVKRHVHQMKQPGGGSAERIQRSTSDSDTSDFSVDEVVKM</sequence>
<dbReference type="SUPFAM" id="SSF111352">
    <property type="entry name" value="Ammonium transporter"/>
    <property type="match status" value="1"/>
</dbReference>
<dbReference type="Proteomes" id="UP000828390">
    <property type="component" value="Unassembled WGS sequence"/>
</dbReference>
<feature type="transmembrane region" description="Helical" evidence="8">
    <location>
        <begin position="232"/>
        <end position="252"/>
    </location>
</feature>
<evidence type="ECO:0000313" key="12">
    <source>
        <dbReference type="Proteomes" id="UP000828390"/>
    </source>
</evidence>
<keyword evidence="6 8" id="KW-0472">Membrane</keyword>
<evidence type="ECO:0000256" key="8">
    <source>
        <dbReference type="RuleBase" id="RU362002"/>
    </source>
</evidence>
<feature type="transmembrane region" description="Helical" evidence="8">
    <location>
        <begin position="299"/>
        <end position="322"/>
    </location>
</feature>
<feature type="transmembrane region" description="Helical" evidence="8">
    <location>
        <begin position="264"/>
        <end position="287"/>
    </location>
</feature>
<comment type="similarity">
    <text evidence="2 8">Belongs to the ammonia transporter channel (TC 1.A.11.2) family.</text>
</comment>
<evidence type="ECO:0000256" key="1">
    <source>
        <dbReference type="ARBA" id="ARBA00004141"/>
    </source>
</evidence>
<dbReference type="GO" id="GO:0005886">
    <property type="term" value="C:plasma membrane"/>
    <property type="evidence" value="ECO:0007669"/>
    <property type="project" value="UniProtKB-SubCell"/>
</dbReference>
<name>A0A9D4MZ55_DREPO</name>
<evidence type="ECO:0000256" key="9">
    <source>
        <dbReference type="SAM" id="MobiDB-lite"/>
    </source>
</evidence>
<dbReference type="GO" id="GO:0008519">
    <property type="term" value="F:ammonium channel activity"/>
    <property type="evidence" value="ECO:0007669"/>
    <property type="project" value="InterPro"/>
</dbReference>
<dbReference type="Gene3D" id="1.10.3430.10">
    <property type="entry name" value="Ammonium transporter AmtB like domains"/>
    <property type="match status" value="1"/>
</dbReference>
<reference evidence="11" key="2">
    <citation type="submission" date="2020-11" db="EMBL/GenBank/DDBJ databases">
        <authorList>
            <person name="McCartney M.A."/>
            <person name="Auch B."/>
            <person name="Kono T."/>
            <person name="Mallez S."/>
            <person name="Becker A."/>
            <person name="Gohl D.M."/>
            <person name="Silverstein K.A.T."/>
            <person name="Koren S."/>
            <person name="Bechman K.B."/>
            <person name="Herman A."/>
            <person name="Abrahante J.E."/>
            <person name="Garbe J."/>
        </authorList>
    </citation>
    <scope>NUCLEOTIDE SEQUENCE</scope>
    <source>
        <strain evidence="11">Duluth1</strain>
        <tissue evidence="11">Whole animal</tissue>
    </source>
</reference>
<dbReference type="AlphaFoldDB" id="A0A9D4MZ55"/>
<comment type="caution">
    <text evidence="11">The sequence shown here is derived from an EMBL/GenBank/DDBJ whole genome shotgun (WGS) entry which is preliminary data.</text>
</comment>
<keyword evidence="5 8" id="KW-1133">Transmembrane helix</keyword>
<keyword evidence="3 8" id="KW-0813">Transport</keyword>
<proteinExistence type="inferred from homology"/>
<evidence type="ECO:0000256" key="7">
    <source>
        <dbReference type="ARBA" id="ARBA00023177"/>
    </source>
</evidence>
<reference evidence="11" key="1">
    <citation type="journal article" date="2019" name="bioRxiv">
        <title>The Genome of the Zebra Mussel, Dreissena polymorpha: A Resource for Invasive Species Research.</title>
        <authorList>
            <person name="McCartney M.A."/>
            <person name="Auch B."/>
            <person name="Kono T."/>
            <person name="Mallez S."/>
            <person name="Zhang Y."/>
            <person name="Obille A."/>
            <person name="Becker A."/>
            <person name="Abrahante J.E."/>
            <person name="Garbe J."/>
            <person name="Badalamenti J.P."/>
            <person name="Herman A."/>
            <person name="Mangelson H."/>
            <person name="Liachko I."/>
            <person name="Sullivan S."/>
            <person name="Sone E.D."/>
            <person name="Koren S."/>
            <person name="Silverstein K.A.T."/>
            <person name="Beckman K.B."/>
            <person name="Gohl D.M."/>
        </authorList>
    </citation>
    <scope>NUCLEOTIDE SEQUENCE</scope>
    <source>
        <strain evidence="11">Duluth1</strain>
        <tissue evidence="11">Whole animal</tissue>
    </source>
</reference>
<feature type="domain" description="Ammonium transporter AmtB-like" evidence="10">
    <location>
        <begin position="39"/>
        <end position="443"/>
    </location>
</feature>
<dbReference type="FunFam" id="1.10.3430.10:FF:000010">
    <property type="entry name" value="Ammonium transporter"/>
    <property type="match status" value="1"/>
</dbReference>
<dbReference type="InterPro" id="IPR029020">
    <property type="entry name" value="Ammonium/urea_transptr"/>
</dbReference>
<comment type="subcellular location">
    <subcellularLocation>
        <location evidence="8">Cell membrane</location>
        <topology evidence="8">Multi-pass membrane protein</topology>
    </subcellularLocation>
    <subcellularLocation>
        <location evidence="1">Membrane</location>
        <topology evidence="1">Multi-pass membrane protein</topology>
    </subcellularLocation>
</comment>
<dbReference type="EMBL" id="JAIWYP010000001">
    <property type="protein sequence ID" value="KAH3883842.1"/>
    <property type="molecule type" value="Genomic_DNA"/>
</dbReference>
<feature type="transmembrane region" description="Helical" evidence="8">
    <location>
        <begin position="74"/>
        <end position="93"/>
    </location>
</feature>
<feature type="transmembrane region" description="Helical" evidence="8">
    <location>
        <begin position="119"/>
        <end position="138"/>
    </location>
</feature>
<keyword evidence="7 8" id="KW-0924">Ammonia transport</keyword>
<evidence type="ECO:0000313" key="11">
    <source>
        <dbReference type="EMBL" id="KAH3883842.1"/>
    </source>
</evidence>
<organism evidence="11 12">
    <name type="scientific">Dreissena polymorpha</name>
    <name type="common">Zebra mussel</name>
    <name type="synonym">Mytilus polymorpha</name>
    <dbReference type="NCBI Taxonomy" id="45954"/>
    <lineage>
        <taxon>Eukaryota</taxon>
        <taxon>Metazoa</taxon>
        <taxon>Spiralia</taxon>
        <taxon>Lophotrochozoa</taxon>
        <taxon>Mollusca</taxon>
        <taxon>Bivalvia</taxon>
        <taxon>Autobranchia</taxon>
        <taxon>Heteroconchia</taxon>
        <taxon>Euheterodonta</taxon>
        <taxon>Imparidentia</taxon>
        <taxon>Neoheterodontei</taxon>
        <taxon>Myida</taxon>
        <taxon>Dreissenoidea</taxon>
        <taxon>Dreissenidae</taxon>
        <taxon>Dreissena</taxon>
    </lineage>
</organism>
<feature type="region of interest" description="Disordered" evidence="9">
    <location>
        <begin position="1"/>
        <end position="21"/>
    </location>
</feature>
<feature type="transmembrane region" description="Helical" evidence="8">
    <location>
        <begin position="393"/>
        <end position="416"/>
    </location>
</feature>
<feature type="compositionally biased region" description="Low complexity" evidence="9">
    <location>
        <begin position="520"/>
        <end position="529"/>
    </location>
</feature>
<protein>
    <recommendedName>
        <fullName evidence="8">Ammonium transporter</fullName>
    </recommendedName>
</protein>
<evidence type="ECO:0000256" key="6">
    <source>
        <dbReference type="ARBA" id="ARBA00023136"/>
    </source>
</evidence>
<dbReference type="Pfam" id="PF00909">
    <property type="entry name" value="Ammonium_transp"/>
    <property type="match status" value="1"/>
</dbReference>
<dbReference type="PANTHER" id="PTHR11730">
    <property type="entry name" value="AMMONIUM TRANSPORTER"/>
    <property type="match status" value="1"/>
</dbReference>
<feature type="region of interest" description="Disordered" evidence="9">
    <location>
        <begin position="502"/>
        <end position="537"/>
    </location>
</feature>
<feature type="transmembrane region" description="Helical" evidence="8">
    <location>
        <begin position="38"/>
        <end position="62"/>
    </location>
</feature>
<evidence type="ECO:0000256" key="5">
    <source>
        <dbReference type="ARBA" id="ARBA00022989"/>
    </source>
</evidence>
<keyword evidence="12" id="KW-1185">Reference proteome</keyword>
<gene>
    <name evidence="11" type="ORF">DPMN_007810</name>
</gene>